<dbReference type="PANTHER" id="PTHR32387:SF0">
    <property type="entry name" value="PROTEIN NO VEIN"/>
    <property type="match status" value="1"/>
</dbReference>
<name>A0ABY4LWY0_9FLAO</name>
<accession>A0ABY4LWY0</accession>
<keyword evidence="3" id="KW-1185">Reference proteome</keyword>
<dbReference type="PANTHER" id="PTHR32387">
    <property type="entry name" value="WU:FJ29H11"/>
    <property type="match status" value="1"/>
</dbReference>
<dbReference type="Gene3D" id="3.30.565.10">
    <property type="entry name" value="Histidine kinase-like ATPase, C-terminal domain"/>
    <property type="match status" value="1"/>
</dbReference>
<proteinExistence type="predicted"/>
<dbReference type="Proteomes" id="UP000829998">
    <property type="component" value="Chromosome"/>
</dbReference>
<evidence type="ECO:0000259" key="1">
    <source>
        <dbReference type="Pfam" id="PF13020"/>
    </source>
</evidence>
<dbReference type="InterPro" id="IPR036890">
    <property type="entry name" value="HATPase_C_sf"/>
</dbReference>
<dbReference type="NCBIfam" id="NF047352">
    <property type="entry name" value="P_loop_sacsin"/>
    <property type="match status" value="1"/>
</dbReference>
<gene>
    <name evidence="2" type="ORF">M0M44_02260</name>
</gene>
<dbReference type="Pfam" id="PF13020">
    <property type="entry name" value="NOV_C"/>
    <property type="match status" value="1"/>
</dbReference>
<sequence length="1320" mass="151218">MIPKEFIESLYEIRSNFNHDSHAKTITKLLDIVSADIYSESQRFFYELIQNADDSASLSENAVYIDFRDNALIVSHDGDAFSENDIDSVTDAGASTKTSKKATTGYKGIGFKSVFGKSRRVSIFSEGYQFRFDKAAIKEGYPWQTIPIWTELSDLPLNLQEVVSTLKHSVITIIEMDKAAELKASLLELLGDGRILLFLRRVNRIVISLNGEVVDVLTKSVVAQTQLSKKVILLKNTENLSTWLVRTFSDIPVPSSVSELLIKDEKVPEKLRSATHSEITFAAVLNDDQIDTPSKDQRLIYTFLPTKVKEYELPYLVNGNFLTNAPRESIHQDNPWNIWLFETIAHLNLLWLEELAKTSYKLQVLKLLPNKFSVGTNELKNAFNHGFNLSAKKRKILTAFNGDTLTSDETLFDKTSLSEQTFIEKSVITRYLENEKKIIFKDNCFLHPQMEQKSKLSQLDVVEFSLDNITDFFESKDFVDSHKIHENFELIKFLKVKSDQDHTGVLLDELRGLSFIFDQDHILRNPKDGVCFPAGDGVHRFEMGDVPVIAPEIFQLIQQDTAIYDWFLHIGTQNPSESAYINNIILPQLNDDTFVTTENYLKITAYLVKMYKKGILNSDMLARLRVLKIKTKENEVSFEQAQKCYLSNAYSPAIDLESIIPLCFISEDYLEIGVSSSDLHTFFKALSVKDKIEIETITSNCSISSIEEITSVEWVAITRRSGEEAARRINGFGFERSNLIYGVKIPSFLHLTASNYEYSKIFWKYMLDNSNAARELTGNASFYYGTGNGKHRYQEPVKNYFGYFVENNACLPTSLGTLGYSKDVYLCLKEINDIAGEYFPVLEYDDNITGDWNVFFNFKNKLEIEDYLVILDKIAEKGDKPSKKDIKIIGKIYNKLVNLLPDLASDKKDIIREWGKTAHLLATTEIHEPITELKRITKDGFSQVSGLKLIYIPVNCEKEDLNELMDLFGVLTIREFIPEYDNLSNESTLKERFEVILPYLAAVAQKKSLEETNEFERLYALLDHLSFGTADAIYLSFRDGEDIITGPMIKVFRERDKISFQGKWKSERILLELIQELKMFLKFPGTNEEFRFLLLEPDFREIEIWLKENDIDLAKLKSVQKFRKLEIFAPLILDGQQSDEEIIFATRAPAVEVFDDVNEFVPTYNPGHFDFSKIFIENKGTYTDQIVDEAVYTEMSDESARKGHGKWAEEFVEGLLIQKYPTANITWMNKEIESYKPYDFVLEQDGVISFIDVKGTPSLTKDLVYLSSKEWEFMMSKGELYSLYRVYGTDSPQPTVKVVANPATAIKEGQLVPYKPCLEI</sequence>
<dbReference type="InterPro" id="IPR052957">
    <property type="entry name" value="Auxin_embryo_med"/>
</dbReference>
<evidence type="ECO:0000313" key="2">
    <source>
        <dbReference type="EMBL" id="UPZ16180.1"/>
    </source>
</evidence>
<dbReference type="InterPro" id="IPR024975">
    <property type="entry name" value="NOV_C"/>
</dbReference>
<reference evidence="2 3" key="1">
    <citation type="submission" date="2022-04" db="EMBL/GenBank/DDBJ databases">
        <authorList>
            <person name="Ra J.-S."/>
            <person name="Kim S.-B."/>
        </authorList>
    </citation>
    <scope>NUCLEOTIDE SEQUENCE [LARGE SCALE GENOMIC DNA]</scope>
    <source>
        <strain evidence="2 3">MMS21-Er5</strain>
    </source>
</reference>
<protein>
    <submittedName>
        <fullName evidence="2">DUF3883 domain-containing protein</fullName>
    </submittedName>
</protein>
<organism evidence="2 3">
    <name type="scientific">Flavobacterium humidisoli</name>
    <dbReference type="NCBI Taxonomy" id="2937442"/>
    <lineage>
        <taxon>Bacteria</taxon>
        <taxon>Pseudomonadati</taxon>
        <taxon>Bacteroidota</taxon>
        <taxon>Flavobacteriia</taxon>
        <taxon>Flavobacteriales</taxon>
        <taxon>Flavobacteriaceae</taxon>
        <taxon>Flavobacterium</taxon>
    </lineage>
</organism>
<feature type="domain" description="Protein NO VEIN C-terminal" evidence="1">
    <location>
        <begin position="1210"/>
        <end position="1293"/>
    </location>
</feature>
<evidence type="ECO:0000313" key="3">
    <source>
        <dbReference type="Proteomes" id="UP000829998"/>
    </source>
</evidence>
<dbReference type="SUPFAM" id="SSF55874">
    <property type="entry name" value="ATPase domain of HSP90 chaperone/DNA topoisomerase II/histidine kinase"/>
    <property type="match status" value="1"/>
</dbReference>
<dbReference type="RefSeq" id="WP_248728319.1">
    <property type="nucleotide sequence ID" value="NZ_CP096829.1"/>
</dbReference>
<dbReference type="EMBL" id="CP096829">
    <property type="protein sequence ID" value="UPZ16180.1"/>
    <property type="molecule type" value="Genomic_DNA"/>
</dbReference>